<keyword evidence="2" id="KW-1185">Reference proteome</keyword>
<accession>A0A081RP92</accession>
<dbReference type="PATRIC" id="fig|1502293.3.peg.499"/>
<name>A0A081RP92_9ARCH</name>
<comment type="caution">
    <text evidence="1">The sequence shown here is derived from an EMBL/GenBank/DDBJ whole genome shotgun (WGS) entry which is preliminary data.</text>
</comment>
<gene>
    <name evidence="1" type="ORF">AAA799N04_00528</name>
</gene>
<reference evidence="1 2" key="1">
    <citation type="submission" date="2014-06" db="EMBL/GenBank/DDBJ databases">
        <authorList>
            <person name="Ngugi D.K."/>
            <person name="Blom J."/>
            <person name="Alam I."/>
            <person name="Rashid M."/>
            <person name="Ba Alawi W."/>
            <person name="Zhang G."/>
            <person name="Hikmawan T."/>
            <person name="Guan Y."/>
            <person name="Antunes A."/>
            <person name="Siam R."/>
            <person name="ElDorry H."/>
            <person name="Bajic V."/>
            <person name="Stingl U."/>
        </authorList>
    </citation>
    <scope>NUCLEOTIDE SEQUENCE [LARGE SCALE GENOMIC DNA]</scope>
    <source>
        <strain evidence="1">SCGC AAA799-N04</strain>
    </source>
</reference>
<dbReference type="Proteomes" id="UP000028059">
    <property type="component" value="Unassembled WGS sequence"/>
</dbReference>
<evidence type="ECO:0000313" key="2">
    <source>
        <dbReference type="Proteomes" id="UP000028059"/>
    </source>
</evidence>
<dbReference type="AlphaFoldDB" id="A0A081RP92"/>
<proteinExistence type="predicted"/>
<evidence type="ECO:0000313" key="1">
    <source>
        <dbReference type="EMBL" id="KEQ57015.1"/>
    </source>
</evidence>
<organism evidence="1 2">
    <name type="scientific">Marine Group I thaumarchaeote SCGC AAA799-N04</name>
    <dbReference type="NCBI Taxonomy" id="1502293"/>
    <lineage>
        <taxon>Archaea</taxon>
        <taxon>Nitrososphaerota</taxon>
        <taxon>Marine Group I</taxon>
    </lineage>
</organism>
<protein>
    <submittedName>
        <fullName evidence="1">Uncharacterized protein</fullName>
    </submittedName>
</protein>
<sequence length="169" mass="19049">MFGKKPQLKEGVHVFSVKENGDFKDFIFATVTGVEGRKVGISGVIVNPVGLKNKVEQGKTGERSLEILKNPNPDNVVLALVYRVEHENFADVLDLDKDKCDLIPPKVYNMLDGWIRESLPEFINTVLSLPPGAERDEAKRVLKNRMDTLIDKNLKRTLYSVCRSLKILN</sequence>
<dbReference type="EMBL" id="JOKN01000006">
    <property type="protein sequence ID" value="KEQ57015.1"/>
    <property type="molecule type" value="Genomic_DNA"/>
</dbReference>